<evidence type="ECO:0000313" key="3">
    <source>
        <dbReference type="Proteomes" id="UP001623349"/>
    </source>
</evidence>
<proteinExistence type="predicted"/>
<feature type="region of interest" description="Disordered" evidence="1">
    <location>
        <begin position="330"/>
        <end position="514"/>
    </location>
</feature>
<comment type="caution">
    <text evidence="2">The sequence shown here is derived from an EMBL/GenBank/DDBJ whole genome shotgun (WGS) entry which is preliminary data.</text>
</comment>
<dbReference type="EMBL" id="BAAFST010000020">
    <property type="protein sequence ID" value="GAB1303025.1"/>
    <property type="molecule type" value="Genomic_DNA"/>
</dbReference>
<feature type="region of interest" description="Disordered" evidence="1">
    <location>
        <begin position="535"/>
        <end position="579"/>
    </location>
</feature>
<keyword evidence="3" id="KW-1185">Reference proteome</keyword>
<name>A0ABQ0FV51_APOSI</name>
<dbReference type="Proteomes" id="UP001623349">
    <property type="component" value="Unassembled WGS sequence"/>
</dbReference>
<protein>
    <submittedName>
        <fullName evidence="2">Uncharacterized protein</fullName>
    </submittedName>
</protein>
<reference evidence="2 3" key="1">
    <citation type="submission" date="2024-08" db="EMBL/GenBank/DDBJ databases">
        <title>The draft genome of Apodemus speciosus.</title>
        <authorList>
            <person name="Nabeshima K."/>
            <person name="Suzuki S."/>
            <person name="Onuma M."/>
        </authorList>
    </citation>
    <scope>NUCLEOTIDE SEQUENCE [LARGE SCALE GENOMIC DNA]</scope>
    <source>
        <strain evidence="2">IB14-021</strain>
    </source>
</reference>
<gene>
    <name evidence="2" type="ORF">APTSU1_001826600</name>
</gene>
<sequence>MSSSDEAAVPAGSADEDTPLSGDMKSQDQVSVPEADLGREGRVRLGDPVSSPRVPEASSLIQGPPEIGKGEGGRPSPASSERESGPKPKATEGRGRALRDPEWPTTSPVDQEEADLDILPQLSIEAMTVMRELTNLHTRKVCRYPSPQSCAAELAALWGSTDEGSNRGALSLSSMKGKQASEGAPHPRGLGRGRAWVTPRRGTIGRMVSSEGVQKPSANPVSSDEFTDTHTMKVTVGLKEGDQARSSGLTELDNVARHTNVHGRGNFVHVPPSVLTSATWGVSSGMERQAAGELESSLSKKKPNIFWGKEGSKPSHQAAAAAAAAAAAPAPASTASGALHKTSPKKKQAQEKTSSSDVSRVPQGRNLTPWEQRLKSAPVGPATLPPISGVALLGKASKCSLPSGPKEHKTFGTGKKSVTKRTKETQAAPKDDNPPRDPGPQAQVPPHRAEQPSMCMPRAEMSSGDSNPRAPQVPGNPQFLSLSQRCVRPRAPPPAGEQDLPIGDILPNEESQPVLQGTPGCAQCLMLQKEIDELKEQLDDHAGPQRKVPGSLKLDPESPHRRGQTTTHGSCFLPVLLQQ</sequence>
<feature type="region of interest" description="Disordered" evidence="1">
    <location>
        <begin position="1"/>
        <end position="116"/>
    </location>
</feature>
<evidence type="ECO:0000256" key="1">
    <source>
        <dbReference type="SAM" id="MobiDB-lite"/>
    </source>
</evidence>
<feature type="region of interest" description="Disordered" evidence="1">
    <location>
        <begin position="206"/>
        <end position="225"/>
    </location>
</feature>
<accession>A0ABQ0FV51</accession>
<evidence type="ECO:0000313" key="2">
    <source>
        <dbReference type="EMBL" id="GAB1303025.1"/>
    </source>
</evidence>
<dbReference type="PANTHER" id="PTHR31866">
    <property type="entry name" value="GENE 4779-RELATED"/>
    <property type="match status" value="1"/>
</dbReference>
<feature type="compositionally biased region" description="Basic and acidic residues" evidence="1">
    <location>
        <begin position="421"/>
        <end position="435"/>
    </location>
</feature>
<dbReference type="InterPro" id="IPR027822">
    <property type="entry name" value="DUF4641"/>
</dbReference>
<feature type="compositionally biased region" description="Basic and acidic residues" evidence="1">
    <location>
        <begin position="36"/>
        <end position="45"/>
    </location>
</feature>
<organism evidence="2 3">
    <name type="scientific">Apodemus speciosus</name>
    <name type="common">Large Japanese field mouse</name>
    <dbReference type="NCBI Taxonomy" id="105296"/>
    <lineage>
        <taxon>Eukaryota</taxon>
        <taxon>Metazoa</taxon>
        <taxon>Chordata</taxon>
        <taxon>Craniata</taxon>
        <taxon>Vertebrata</taxon>
        <taxon>Euteleostomi</taxon>
        <taxon>Mammalia</taxon>
        <taxon>Eutheria</taxon>
        <taxon>Euarchontoglires</taxon>
        <taxon>Glires</taxon>
        <taxon>Rodentia</taxon>
        <taxon>Myomorpha</taxon>
        <taxon>Muroidea</taxon>
        <taxon>Muridae</taxon>
        <taxon>Murinae</taxon>
        <taxon>Apodemus</taxon>
    </lineage>
</organism>
<feature type="region of interest" description="Disordered" evidence="1">
    <location>
        <begin position="162"/>
        <end position="200"/>
    </location>
</feature>
<dbReference type="PANTHER" id="PTHR31866:SF2">
    <property type="entry name" value="RIKEN CDNA 8030474K03 GENE"/>
    <property type="match status" value="1"/>
</dbReference>
<dbReference type="Pfam" id="PF15483">
    <property type="entry name" value="DUF4641"/>
    <property type="match status" value="1"/>
</dbReference>
<feature type="compositionally biased region" description="Basic and acidic residues" evidence="1">
    <location>
        <begin position="80"/>
        <end position="102"/>
    </location>
</feature>